<dbReference type="Pfam" id="PF11356">
    <property type="entry name" value="T2SSC"/>
    <property type="match status" value="1"/>
</dbReference>
<feature type="chain" id="PRO_5046464834" description="Type II secretion system protein GspC N-terminal domain-containing protein" evidence="10">
    <location>
        <begin position="25"/>
        <end position="159"/>
    </location>
</feature>
<feature type="region of interest" description="Disordered" evidence="9">
    <location>
        <begin position="41"/>
        <end position="94"/>
    </location>
</feature>
<protein>
    <recommendedName>
        <fullName evidence="11">Type II secretion system protein GspC N-terminal domain-containing protein</fullName>
    </recommendedName>
</protein>
<dbReference type="Gene3D" id="2.30.30.830">
    <property type="match status" value="1"/>
</dbReference>
<feature type="signal peptide" evidence="10">
    <location>
        <begin position="1"/>
        <end position="24"/>
    </location>
</feature>
<evidence type="ECO:0000256" key="2">
    <source>
        <dbReference type="ARBA" id="ARBA00022448"/>
    </source>
</evidence>
<evidence type="ECO:0000256" key="9">
    <source>
        <dbReference type="SAM" id="MobiDB-lite"/>
    </source>
</evidence>
<keyword evidence="4" id="KW-0997">Cell inner membrane</keyword>
<dbReference type="InterPro" id="IPR024961">
    <property type="entry name" value="T2SS_GspC_N"/>
</dbReference>
<keyword evidence="2" id="KW-0813">Transport</keyword>
<keyword evidence="8" id="KW-0472">Membrane</keyword>
<evidence type="ECO:0000256" key="3">
    <source>
        <dbReference type="ARBA" id="ARBA00022475"/>
    </source>
</evidence>
<evidence type="ECO:0000256" key="7">
    <source>
        <dbReference type="ARBA" id="ARBA00022989"/>
    </source>
</evidence>
<gene>
    <name evidence="12" type="ORF">IT775_10100</name>
</gene>
<evidence type="ECO:0000256" key="8">
    <source>
        <dbReference type="ARBA" id="ARBA00023136"/>
    </source>
</evidence>
<keyword evidence="7" id="KW-1133">Transmembrane helix</keyword>
<comment type="subcellular location">
    <subcellularLocation>
        <location evidence="1">Cell inner membrane</location>
    </subcellularLocation>
</comment>
<dbReference type="Proteomes" id="UP001195941">
    <property type="component" value="Unassembled WGS sequence"/>
</dbReference>
<keyword evidence="3" id="KW-1003">Cell membrane</keyword>
<accession>A0ABS5HR65</accession>
<evidence type="ECO:0000313" key="13">
    <source>
        <dbReference type="Proteomes" id="UP001195941"/>
    </source>
</evidence>
<reference evidence="12 13" key="1">
    <citation type="journal article" date="2021" name="Arch. Microbiol.">
        <title>Thalassobius aquimarinus sp. nov., isolated from the Sea of Japan seashore.</title>
        <authorList>
            <person name="Kurilenko V.V."/>
            <person name="Romanenko L.A."/>
            <person name="Chernysheva N.Y."/>
            <person name="Velansky P.V."/>
            <person name="Tekutyeva L.A."/>
            <person name="Isaeva M.P."/>
            <person name="Mikhailov V.V."/>
        </authorList>
    </citation>
    <scope>NUCLEOTIDE SEQUENCE [LARGE SCALE GENOMIC DNA]</scope>
    <source>
        <strain evidence="12 13">KMM 8518</strain>
    </source>
</reference>
<evidence type="ECO:0000256" key="6">
    <source>
        <dbReference type="ARBA" id="ARBA00022927"/>
    </source>
</evidence>
<dbReference type="EMBL" id="JADMKU010000007">
    <property type="protein sequence ID" value="MBR9651474.1"/>
    <property type="molecule type" value="Genomic_DNA"/>
</dbReference>
<evidence type="ECO:0000256" key="10">
    <source>
        <dbReference type="SAM" id="SignalP"/>
    </source>
</evidence>
<feature type="compositionally biased region" description="Low complexity" evidence="9">
    <location>
        <begin position="43"/>
        <end position="53"/>
    </location>
</feature>
<feature type="compositionally biased region" description="Pro residues" evidence="9">
    <location>
        <begin position="81"/>
        <end position="90"/>
    </location>
</feature>
<evidence type="ECO:0000256" key="1">
    <source>
        <dbReference type="ARBA" id="ARBA00004533"/>
    </source>
</evidence>
<evidence type="ECO:0000313" key="12">
    <source>
        <dbReference type="EMBL" id="MBR9651474.1"/>
    </source>
</evidence>
<keyword evidence="5" id="KW-0812">Transmembrane</keyword>
<sequence length="159" mass="16817">MRLIAALCTVMTLAAAGFAGQALWQEVNAPVEDLQPMAAGPETDQAAAPAQPRATRHWSPIFGEPQPPAPAAPPKQAIAEPQPPKQPKPPLSSLGYTLKGVVRAGPDTWAVLSHPTGEKLLRRGEKLGGGIVVARINEAGIWLSRDGDEAELLAFPEQR</sequence>
<evidence type="ECO:0000256" key="5">
    <source>
        <dbReference type="ARBA" id="ARBA00022692"/>
    </source>
</evidence>
<comment type="caution">
    <text evidence="12">The sequence shown here is derived from an EMBL/GenBank/DDBJ whole genome shotgun (WGS) entry which is preliminary data.</text>
</comment>
<proteinExistence type="predicted"/>
<keyword evidence="6" id="KW-0653">Protein transport</keyword>
<evidence type="ECO:0000259" key="11">
    <source>
        <dbReference type="Pfam" id="PF11356"/>
    </source>
</evidence>
<feature type="domain" description="Type II secretion system protein GspC N-terminal" evidence="11">
    <location>
        <begin position="11"/>
        <end position="152"/>
    </location>
</feature>
<organism evidence="12 13">
    <name type="scientific">Thalassovita aquimarina</name>
    <dbReference type="NCBI Taxonomy" id="2785917"/>
    <lineage>
        <taxon>Bacteria</taxon>
        <taxon>Pseudomonadati</taxon>
        <taxon>Pseudomonadota</taxon>
        <taxon>Alphaproteobacteria</taxon>
        <taxon>Rhodobacterales</taxon>
        <taxon>Roseobacteraceae</taxon>
        <taxon>Thalassovita</taxon>
    </lineage>
</organism>
<name>A0ABS5HR65_9RHOB</name>
<keyword evidence="13" id="KW-1185">Reference proteome</keyword>
<keyword evidence="10" id="KW-0732">Signal</keyword>
<evidence type="ECO:0000256" key="4">
    <source>
        <dbReference type="ARBA" id="ARBA00022519"/>
    </source>
</evidence>
<dbReference type="RefSeq" id="WP_212700987.1">
    <property type="nucleotide sequence ID" value="NZ_JADMKU010000007.1"/>
</dbReference>